<dbReference type="InterPro" id="IPR036196">
    <property type="entry name" value="Ptyr_pPase_sf"/>
</dbReference>
<keyword evidence="7 13" id="KW-0548">Nucleotidyltransferase</keyword>
<dbReference type="InterPro" id="IPR023485">
    <property type="entry name" value="Ptyr_pPase"/>
</dbReference>
<dbReference type="SUPFAM" id="SSF55821">
    <property type="entry name" value="YrdC/RibB"/>
    <property type="match status" value="1"/>
</dbReference>
<dbReference type="InterPro" id="IPR050156">
    <property type="entry name" value="TC-AMP_synthase_SUA5"/>
</dbReference>
<name>A0A518CZV4_9BACT</name>
<protein>
    <recommendedName>
        <fullName evidence="10">L-threonylcarbamoyladenylate synthase</fullName>
        <ecNumber evidence="3">2.7.7.87</ecNumber>
    </recommendedName>
    <alternativeName>
        <fullName evidence="10">L-threonylcarbamoyladenylate synthase</fullName>
    </alternativeName>
</protein>
<dbReference type="Proteomes" id="UP000319342">
    <property type="component" value="Chromosome"/>
</dbReference>
<comment type="catalytic activity">
    <reaction evidence="11">
        <text>L-threonine + hydrogencarbonate + ATP = L-threonylcarbamoyladenylate + diphosphate + H2O</text>
        <dbReference type="Rhea" id="RHEA:36407"/>
        <dbReference type="ChEBI" id="CHEBI:15377"/>
        <dbReference type="ChEBI" id="CHEBI:17544"/>
        <dbReference type="ChEBI" id="CHEBI:30616"/>
        <dbReference type="ChEBI" id="CHEBI:33019"/>
        <dbReference type="ChEBI" id="CHEBI:57926"/>
        <dbReference type="ChEBI" id="CHEBI:73682"/>
        <dbReference type="EC" id="2.7.7.87"/>
    </reaction>
</comment>
<evidence type="ECO:0000256" key="8">
    <source>
        <dbReference type="ARBA" id="ARBA00022741"/>
    </source>
</evidence>
<dbReference type="OrthoDB" id="9784339at2"/>
<evidence type="ECO:0000313" key="13">
    <source>
        <dbReference type="EMBL" id="QDU84766.1"/>
    </source>
</evidence>
<gene>
    <name evidence="13" type="primary">ywlC_2</name>
    <name evidence="13" type="ORF">Pla163_18800</name>
</gene>
<sequence length="366" mass="37324">MPDAIEPVPLPDTGPIDPDVVRALVTALATGGVVGIPTETVYGLAVRADDEAAVKRLLATKGSAQQRALTWHVPDAGALADWSGFTARARRLAARYWPGPLTMVLDGAPEGLEPLASAAGSGVRVPAHGGARALLAACPFPVVVSSANRSGAAPLLDAASVAAEFGAELAGLGDGGTARSGEASTVLAIGTGRFEVLREGLLSRVELVRTAGRRIAFVCTGNTCRSPMAETLAADKLRRALGIGAAGDLGELGFAVASFGVFAAPGAPASAHAVTTMSERGLDLSRHGSTHAAPEALSTFDEIYGLTRSHVQAIVGALPPRLAERVALLDPRGSDVADPVGGSLLDYRACAEQIEAALDLRLADWV</sequence>
<dbReference type="Pfam" id="PF01300">
    <property type="entry name" value="Sua5_yciO_yrdC"/>
    <property type="match status" value="1"/>
</dbReference>
<keyword evidence="8" id="KW-0547">Nucleotide-binding</keyword>
<dbReference type="RefSeq" id="WP_145186898.1">
    <property type="nucleotide sequence ID" value="NZ_CP036290.1"/>
</dbReference>
<dbReference type="Gene3D" id="3.40.50.2300">
    <property type="match status" value="1"/>
</dbReference>
<reference evidence="13 14" key="1">
    <citation type="submission" date="2019-02" db="EMBL/GenBank/DDBJ databases">
        <title>Deep-cultivation of Planctomycetes and their phenomic and genomic characterization uncovers novel biology.</title>
        <authorList>
            <person name="Wiegand S."/>
            <person name="Jogler M."/>
            <person name="Boedeker C."/>
            <person name="Pinto D."/>
            <person name="Vollmers J."/>
            <person name="Rivas-Marin E."/>
            <person name="Kohn T."/>
            <person name="Peeters S.H."/>
            <person name="Heuer A."/>
            <person name="Rast P."/>
            <person name="Oberbeckmann S."/>
            <person name="Bunk B."/>
            <person name="Jeske O."/>
            <person name="Meyerdierks A."/>
            <person name="Storesund J.E."/>
            <person name="Kallscheuer N."/>
            <person name="Luecker S."/>
            <person name="Lage O.M."/>
            <person name="Pohl T."/>
            <person name="Merkel B.J."/>
            <person name="Hornburger P."/>
            <person name="Mueller R.-W."/>
            <person name="Bruemmer F."/>
            <person name="Labrenz M."/>
            <person name="Spormann A.M."/>
            <person name="Op den Camp H."/>
            <person name="Overmann J."/>
            <person name="Amann R."/>
            <person name="Jetten M.S.M."/>
            <person name="Mascher T."/>
            <person name="Medema M.H."/>
            <person name="Devos D.P."/>
            <person name="Kaster A.-K."/>
            <person name="Ovreas L."/>
            <person name="Rohde M."/>
            <person name="Galperin M.Y."/>
            <person name="Jogler C."/>
        </authorList>
    </citation>
    <scope>NUCLEOTIDE SEQUENCE [LARGE SCALE GENOMIC DNA]</scope>
    <source>
        <strain evidence="13 14">Pla163</strain>
    </source>
</reference>
<keyword evidence="5 13" id="KW-0808">Transferase</keyword>
<proteinExistence type="inferred from homology"/>
<evidence type="ECO:0000256" key="2">
    <source>
        <dbReference type="ARBA" id="ARBA00007663"/>
    </source>
</evidence>
<evidence type="ECO:0000256" key="10">
    <source>
        <dbReference type="ARBA" id="ARBA00029774"/>
    </source>
</evidence>
<evidence type="ECO:0000256" key="5">
    <source>
        <dbReference type="ARBA" id="ARBA00022679"/>
    </source>
</evidence>
<evidence type="ECO:0000256" key="4">
    <source>
        <dbReference type="ARBA" id="ARBA00022490"/>
    </source>
</evidence>
<evidence type="ECO:0000256" key="6">
    <source>
        <dbReference type="ARBA" id="ARBA00022694"/>
    </source>
</evidence>
<keyword evidence="4" id="KW-0963">Cytoplasm</keyword>
<organism evidence="13 14">
    <name type="scientific">Rohdeia mirabilis</name>
    <dbReference type="NCBI Taxonomy" id="2528008"/>
    <lineage>
        <taxon>Bacteria</taxon>
        <taxon>Pseudomonadati</taxon>
        <taxon>Planctomycetota</taxon>
        <taxon>Planctomycetia</taxon>
        <taxon>Planctomycetia incertae sedis</taxon>
        <taxon>Rohdeia</taxon>
    </lineage>
</organism>
<dbReference type="SMART" id="SM00226">
    <property type="entry name" value="LMWPc"/>
    <property type="match status" value="1"/>
</dbReference>
<dbReference type="GO" id="GO:0000049">
    <property type="term" value="F:tRNA binding"/>
    <property type="evidence" value="ECO:0007669"/>
    <property type="project" value="TreeGrafter"/>
</dbReference>
<evidence type="ECO:0000256" key="1">
    <source>
        <dbReference type="ARBA" id="ARBA00004496"/>
    </source>
</evidence>
<dbReference type="EMBL" id="CP036290">
    <property type="protein sequence ID" value="QDU84766.1"/>
    <property type="molecule type" value="Genomic_DNA"/>
</dbReference>
<dbReference type="InterPro" id="IPR006070">
    <property type="entry name" value="Sua5-like_dom"/>
</dbReference>
<comment type="subcellular location">
    <subcellularLocation>
        <location evidence="1">Cytoplasm</location>
    </subcellularLocation>
</comment>
<evidence type="ECO:0000259" key="12">
    <source>
        <dbReference type="PROSITE" id="PS51163"/>
    </source>
</evidence>
<dbReference type="PROSITE" id="PS51163">
    <property type="entry name" value="YRDC"/>
    <property type="match status" value="1"/>
</dbReference>
<dbReference type="PANTHER" id="PTHR17490">
    <property type="entry name" value="SUA5"/>
    <property type="match status" value="1"/>
</dbReference>
<dbReference type="GO" id="GO:0005524">
    <property type="term" value="F:ATP binding"/>
    <property type="evidence" value="ECO:0007669"/>
    <property type="project" value="UniProtKB-KW"/>
</dbReference>
<accession>A0A518CZV4</accession>
<dbReference type="GO" id="GO:0008033">
    <property type="term" value="P:tRNA processing"/>
    <property type="evidence" value="ECO:0007669"/>
    <property type="project" value="UniProtKB-KW"/>
</dbReference>
<evidence type="ECO:0000256" key="9">
    <source>
        <dbReference type="ARBA" id="ARBA00022840"/>
    </source>
</evidence>
<keyword evidence="14" id="KW-1185">Reference proteome</keyword>
<dbReference type="NCBIfam" id="TIGR00057">
    <property type="entry name" value="L-threonylcarbamoyladenylate synthase"/>
    <property type="match status" value="1"/>
</dbReference>
<evidence type="ECO:0000313" key="14">
    <source>
        <dbReference type="Proteomes" id="UP000319342"/>
    </source>
</evidence>
<dbReference type="PANTHER" id="PTHR17490:SF16">
    <property type="entry name" value="THREONYLCARBAMOYL-AMP SYNTHASE"/>
    <property type="match status" value="1"/>
</dbReference>
<dbReference type="SUPFAM" id="SSF52788">
    <property type="entry name" value="Phosphotyrosine protein phosphatases I"/>
    <property type="match status" value="1"/>
</dbReference>
<evidence type="ECO:0000256" key="7">
    <source>
        <dbReference type="ARBA" id="ARBA00022695"/>
    </source>
</evidence>
<keyword evidence="9" id="KW-0067">ATP-binding</keyword>
<evidence type="ECO:0000256" key="11">
    <source>
        <dbReference type="ARBA" id="ARBA00048366"/>
    </source>
</evidence>
<dbReference type="Pfam" id="PF01451">
    <property type="entry name" value="LMWPc"/>
    <property type="match status" value="1"/>
</dbReference>
<dbReference type="GO" id="GO:0003725">
    <property type="term" value="F:double-stranded RNA binding"/>
    <property type="evidence" value="ECO:0007669"/>
    <property type="project" value="InterPro"/>
</dbReference>
<dbReference type="AlphaFoldDB" id="A0A518CZV4"/>
<evidence type="ECO:0000256" key="3">
    <source>
        <dbReference type="ARBA" id="ARBA00012584"/>
    </source>
</evidence>
<dbReference type="GO" id="GO:0061710">
    <property type="term" value="F:L-threonylcarbamoyladenylate synthase"/>
    <property type="evidence" value="ECO:0007669"/>
    <property type="project" value="UniProtKB-EC"/>
</dbReference>
<dbReference type="EC" id="2.7.7.87" evidence="3"/>
<dbReference type="GO" id="GO:0005737">
    <property type="term" value="C:cytoplasm"/>
    <property type="evidence" value="ECO:0007669"/>
    <property type="project" value="UniProtKB-SubCell"/>
</dbReference>
<dbReference type="GO" id="GO:0006450">
    <property type="term" value="P:regulation of translational fidelity"/>
    <property type="evidence" value="ECO:0007669"/>
    <property type="project" value="TreeGrafter"/>
</dbReference>
<dbReference type="InterPro" id="IPR017945">
    <property type="entry name" value="DHBP_synth_RibB-like_a/b_dom"/>
</dbReference>
<feature type="domain" description="YrdC-like" evidence="12">
    <location>
        <begin position="18"/>
        <end position="202"/>
    </location>
</feature>
<comment type="similarity">
    <text evidence="2">Belongs to the SUA5 family.</text>
</comment>
<keyword evidence="6" id="KW-0819">tRNA processing</keyword>
<dbReference type="Gene3D" id="3.90.870.10">
    <property type="entry name" value="DHBP synthase"/>
    <property type="match status" value="1"/>
</dbReference>